<dbReference type="InterPro" id="IPR008560">
    <property type="entry name" value="DUF842_euk"/>
</dbReference>
<comment type="similarity">
    <text evidence="1">Belongs to the FAM136 family.</text>
</comment>
<dbReference type="KEGG" id="egl:EGR_05506"/>
<dbReference type="EMBL" id="APAU02000041">
    <property type="protein sequence ID" value="EUB59607.1"/>
    <property type="molecule type" value="Genomic_DNA"/>
</dbReference>
<dbReference type="PANTHER" id="PTHR21096">
    <property type="entry name" value="PROTEIN FAM136A"/>
    <property type="match status" value="1"/>
</dbReference>
<dbReference type="PANTHER" id="PTHR21096:SF0">
    <property type="entry name" value="PROTEIN FAM136A"/>
    <property type="match status" value="1"/>
</dbReference>
<dbReference type="GeneID" id="36341221"/>
<dbReference type="Proteomes" id="UP000019149">
    <property type="component" value="Unassembled WGS sequence"/>
</dbReference>
<evidence type="ECO:0000313" key="2">
    <source>
        <dbReference type="EMBL" id="EUB59607.1"/>
    </source>
</evidence>
<gene>
    <name evidence="2" type="ORF">EGR_05506</name>
</gene>
<sequence length="183" mass="20831">MHFKSLTGRRVVGFQYLTFPNGSDDGLFDSLENEAKKMQNRYTEAISNAIKEWDTKFLRKMQSIYFGCGKKCCDNKDFDTEQVQSCIEHCEKPVSAAQSLVQGELNQLQSRFQTCVRECSHRAHDKFKGADDTLTEAQRILVQKETLVCVNKCVEEQITNAIPATVRLVSAQLQKLRAEQPSD</sequence>
<dbReference type="GO" id="GO:0005737">
    <property type="term" value="C:cytoplasm"/>
    <property type="evidence" value="ECO:0007669"/>
    <property type="project" value="TreeGrafter"/>
</dbReference>
<comment type="caution">
    <text evidence="2">The sequence shown here is derived from an EMBL/GenBank/DDBJ whole genome shotgun (WGS) entry which is preliminary data.</text>
</comment>
<dbReference type="CTD" id="36341221"/>
<reference evidence="2 3" key="1">
    <citation type="journal article" date="2013" name="Nat. Genet.">
        <title>The genome of the hydatid tapeworm Echinococcus granulosus.</title>
        <authorList>
            <person name="Zheng H."/>
            <person name="Zhang W."/>
            <person name="Zhang L."/>
            <person name="Zhang Z."/>
            <person name="Li J."/>
            <person name="Lu G."/>
            <person name="Zhu Y."/>
            <person name="Wang Y."/>
            <person name="Huang Y."/>
            <person name="Liu J."/>
            <person name="Kang H."/>
            <person name="Chen J."/>
            <person name="Wang L."/>
            <person name="Chen A."/>
            <person name="Yu S."/>
            <person name="Gao Z."/>
            <person name="Jin L."/>
            <person name="Gu W."/>
            <person name="Wang Z."/>
            <person name="Zhao L."/>
            <person name="Shi B."/>
            <person name="Wen H."/>
            <person name="Lin R."/>
            <person name="Jones M.K."/>
            <person name="Brejova B."/>
            <person name="Vinar T."/>
            <person name="Zhao G."/>
            <person name="McManus D.P."/>
            <person name="Chen Z."/>
            <person name="Zhou Y."/>
            <person name="Wang S."/>
        </authorList>
    </citation>
    <scope>NUCLEOTIDE SEQUENCE [LARGE SCALE GENOMIC DNA]</scope>
</reference>
<evidence type="ECO:0008006" key="4">
    <source>
        <dbReference type="Google" id="ProtNLM"/>
    </source>
</evidence>
<name>W6UN51_ECHGR</name>
<evidence type="ECO:0000256" key="1">
    <source>
        <dbReference type="ARBA" id="ARBA00009952"/>
    </source>
</evidence>
<organism evidence="2 3">
    <name type="scientific">Echinococcus granulosus</name>
    <name type="common">Hydatid tapeworm</name>
    <dbReference type="NCBI Taxonomy" id="6210"/>
    <lineage>
        <taxon>Eukaryota</taxon>
        <taxon>Metazoa</taxon>
        <taxon>Spiralia</taxon>
        <taxon>Lophotrochozoa</taxon>
        <taxon>Platyhelminthes</taxon>
        <taxon>Cestoda</taxon>
        <taxon>Eucestoda</taxon>
        <taxon>Cyclophyllidea</taxon>
        <taxon>Taeniidae</taxon>
        <taxon>Echinococcus</taxon>
        <taxon>Echinococcus granulosus group</taxon>
    </lineage>
</organism>
<dbReference type="AlphaFoldDB" id="W6UN51"/>
<proteinExistence type="inferred from homology"/>
<keyword evidence="3" id="KW-1185">Reference proteome</keyword>
<dbReference type="OrthoDB" id="9975421at2759"/>
<dbReference type="OMA" id="QADMHRC"/>
<dbReference type="RefSeq" id="XP_024350803.1">
    <property type="nucleotide sequence ID" value="XM_024494755.1"/>
</dbReference>
<accession>W6UN51</accession>
<evidence type="ECO:0000313" key="3">
    <source>
        <dbReference type="Proteomes" id="UP000019149"/>
    </source>
</evidence>
<protein>
    <recommendedName>
        <fullName evidence="4">Protein FAM136A</fullName>
    </recommendedName>
</protein>
<dbReference type="Pfam" id="PF05811">
    <property type="entry name" value="DUF842"/>
    <property type="match status" value="1"/>
</dbReference>